<dbReference type="Pfam" id="PF03416">
    <property type="entry name" value="Peptidase_C54"/>
    <property type="match status" value="2"/>
</dbReference>
<dbReference type="EMBL" id="JANTQA010000026">
    <property type="protein sequence ID" value="KAJ3442290.1"/>
    <property type="molecule type" value="Genomic_DNA"/>
</dbReference>
<dbReference type="GO" id="GO:0000045">
    <property type="term" value="P:autophagosome assembly"/>
    <property type="evidence" value="ECO:0007669"/>
    <property type="project" value="TreeGrafter"/>
</dbReference>
<keyword evidence="3" id="KW-0813">Transport</keyword>
<feature type="domain" description="Peptidase C54 catalytic" evidence="13">
    <location>
        <begin position="777"/>
        <end position="901"/>
    </location>
</feature>
<dbReference type="PANTHER" id="PTHR22624">
    <property type="entry name" value="CYSTEINE PROTEASE ATG4"/>
    <property type="match status" value="1"/>
</dbReference>
<keyword evidence="6 11" id="KW-0378">Hydrolase</keyword>
<keyword evidence="7" id="KW-0788">Thiol protease</keyword>
<sequence length="920" mass="108408">MITKVRNSVRHIIKTKGISSDHPIIMLSRIYQCDKKYSKPEKRWKEFIDDLKSRIFLSYRNKFQSIQGYTSDTGWGCMYRTGQMMLAQAFQRFLLGRDWRFETSSKKDKLIYNTIIRWFGDSSLSPYSIHKMVDVGYSLGIKPGEWHSPTTVSVVLKKLVTRSHGSYFQMYVAQDACIVLDSIEKIALSSKPLNLKKMLFSSILYDEYYHKIDLGETVKETVLETSNIKIIVDNELFSASVIKKQKKKKAQYYQLNYLKQRTQEKQFEEEQNNNFQNSKDENSHVFREIQTRKDFEKKVEKINQEAKQMRKDTKREDLQDNNDVITSNKTLPISKSLNYISNKKMQTINENDKYNEDFDMTYTGNENENQNENDFEVNKEKIDKKIENNSKIKNTEQKENYSNSKNKKKIKKKKKRKFGIKFSPHIRRKKYKQYQPKKKKTALTTIQSMPVGVNQLVGGGLQLNNDNNNNNSGWEIISTNETSVNDDSILTDNFSNASDSDFSQSISQKTNKNIKNQQELNVSIKDNQIKEKTDDDFGDFDGFDDFDIISQDEIEGYWDKQKNEVKTTILQVKEQENAKKRLKTKKKGNSKNEHDPNLNSNNKDTIKTNKKKKKKKKKNNQKKKKKKNKMERKRGGEEKRGGGENTKETKKTKETKEEEEESKTEIDRKKKVKKKKGKSKKKTGKKKKNKKGKNNKKRNKKYKGQYFKKFINLSFDFIEVRNDDDIKKNQDNEEELDDYDNDDEDDFNIISDVKKKDPQIRLRINLTYCDGKNNSKSDNKNNVKKNWWTPIIIFIPIRLGLRSFNTKYSEPLKQILAFPQTLGIVGGKPNTSLYFVAVQKDNLYFLDPHRTQISVETYNQNQFDTKTYHHNFVYRIKVKNIDPSMVIGFLLKDYRDYLDFVHLSKQFLKRWKGLEIFSMI</sequence>
<evidence type="ECO:0000256" key="8">
    <source>
        <dbReference type="ARBA" id="ARBA00022927"/>
    </source>
</evidence>
<dbReference type="InterPro" id="IPR005078">
    <property type="entry name" value="Peptidase_C54"/>
</dbReference>
<feature type="compositionally biased region" description="Basic residues" evidence="12">
    <location>
        <begin position="669"/>
        <end position="703"/>
    </location>
</feature>
<organism evidence="14 15">
    <name type="scientific">Anaeramoeba flamelloides</name>
    <dbReference type="NCBI Taxonomy" id="1746091"/>
    <lineage>
        <taxon>Eukaryota</taxon>
        <taxon>Metamonada</taxon>
        <taxon>Anaeramoebidae</taxon>
        <taxon>Anaeramoeba</taxon>
    </lineage>
</organism>
<evidence type="ECO:0000256" key="5">
    <source>
        <dbReference type="ARBA" id="ARBA00022670"/>
    </source>
</evidence>
<evidence type="ECO:0000256" key="6">
    <source>
        <dbReference type="ARBA" id="ARBA00022801"/>
    </source>
</evidence>
<dbReference type="InterPro" id="IPR038765">
    <property type="entry name" value="Papain-like_cys_pep_sf"/>
</dbReference>
<dbReference type="GO" id="GO:0016485">
    <property type="term" value="P:protein processing"/>
    <property type="evidence" value="ECO:0007669"/>
    <property type="project" value="TreeGrafter"/>
</dbReference>
<gene>
    <name evidence="14" type="ORF">M0812_12024</name>
</gene>
<feature type="region of interest" description="Disordered" evidence="12">
    <location>
        <begin position="576"/>
        <end position="703"/>
    </location>
</feature>
<dbReference type="SUPFAM" id="SSF54001">
    <property type="entry name" value="Cysteine proteinases"/>
    <property type="match status" value="2"/>
</dbReference>
<keyword evidence="4 11" id="KW-0963">Cytoplasm</keyword>
<evidence type="ECO:0000313" key="15">
    <source>
        <dbReference type="Proteomes" id="UP001146793"/>
    </source>
</evidence>
<evidence type="ECO:0000256" key="1">
    <source>
        <dbReference type="ARBA" id="ARBA00004496"/>
    </source>
</evidence>
<reference evidence="14" key="1">
    <citation type="submission" date="2022-08" db="EMBL/GenBank/DDBJ databases">
        <title>Novel sulphate-reducing endosymbionts in the free-living metamonad Anaeramoeba.</title>
        <authorList>
            <person name="Jerlstrom-Hultqvist J."/>
            <person name="Cepicka I."/>
            <person name="Gallot-Lavallee L."/>
            <person name="Salas-Leiva D."/>
            <person name="Curtis B.A."/>
            <person name="Zahonova K."/>
            <person name="Pipaliya S."/>
            <person name="Dacks J."/>
            <person name="Roger A.J."/>
        </authorList>
    </citation>
    <scope>NUCLEOTIDE SEQUENCE</scope>
    <source>
        <strain evidence="14">Busselton2</strain>
    </source>
</reference>
<dbReference type="PANTHER" id="PTHR22624:SF49">
    <property type="entry name" value="CYSTEINE PROTEASE"/>
    <property type="match status" value="1"/>
</dbReference>
<dbReference type="GO" id="GO:0004197">
    <property type="term" value="F:cysteine-type endopeptidase activity"/>
    <property type="evidence" value="ECO:0007669"/>
    <property type="project" value="TreeGrafter"/>
</dbReference>
<feature type="compositionally biased region" description="Basic residues" evidence="12">
    <location>
        <begin position="580"/>
        <end position="589"/>
    </location>
</feature>
<keyword evidence="5 11" id="KW-0645">Protease</keyword>
<evidence type="ECO:0000256" key="11">
    <source>
        <dbReference type="RuleBase" id="RU363115"/>
    </source>
</evidence>
<comment type="catalytic activity">
    <reaction evidence="10">
        <text>[protein]-C-terminal L-amino acid-glycyl-phosphatidylethanolamide + H2O = [protein]-C-terminal L-amino acid-glycine + a 1,2-diacyl-sn-glycero-3-phosphoethanolamine</text>
        <dbReference type="Rhea" id="RHEA:67548"/>
        <dbReference type="Rhea" id="RHEA-COMP:17323"/>
        <dbReference type="Rhea" id="RHEA-COMP:17324"/>
        <dbReference type="ChEBI" id="CHEBI:15377"/>
        <dbReference type="ChEBI" id="CHEBI:64612"/>
        <dbReference type="ChEBI" id="CHEBI:172940"/>
        <dbReference type="ChEBI" id="CHEBI:172941"/>
    </reaction>
    <physiologicalReaction direction="left-to-right" evidence="10">
        <dbReference type="Rhea" id="RHEA:67549"/>
    </physiologicalReaction>
</comment>
<comment type="subcellular location">
    <subcellularLocation>
        <location evidence="1 11">Cytoplasm</location>
    </subcellularLocation>
</comment>
<evidence type="ECO:0000256" key="2">
    <source>
        <dbReference type="ARBA" id="ARBA00010958"/>
    </source>
</evidence>
<evidence type="ECO:0000256" key="9">
    <source>
        <dbReference type="ARBA" id="ARBA00023006"/>
    </source>
</evidence>
<comment type="caution">
    <text evidence="14">The sequence shown here is derived from an EMBL/GenBank/DDBJ whole genome shotgun (WGS) entry which is preliminary data.</text>
</comment>
<dbReference type="GO" id="GO:0000423">
    <property type="term" value="P:mitophagy"/>
    <property type="evidence" value="ECO:0007669"/>
    <property type="project" value="TreeGrafter"/>
</dbReference>
<feature type="compositionally biased region" description="Basic and acidic residues" evidence="12">
    <location>
        <begin position="633"/>
        <end position="656"/>
    </location>
</feature>
<feature type="region of interest" description="Disordered" evidence="12">
    <location>
        <begin position="265"/>
        <end position="284"/>
    </location>
</feature>
<dbReference type="GO" id="GO:0019786">
    <property type="term" value="F:protein-phosphatidylethanolamide deconjugating activity"/>
    <property type="evidence" value="ECO:0007669"/>
    <property type="project" value="InterPro"/>
</dbReference>
<feature type="compositionally biased region" description="Basic residues" evidence="12">
    <location>
        <begin position="608"/>
        <end position="632"/>
    </location>
</feature>
<keyword evidence="8 11" id="KW-0653">Protein transport</keyword>
<evidence type="ECO:0000313" key="14">
    <source>
        <dbReference type="EMBL" id="KAJ3442290.1"/>
    </source>
</evidence>
<accession>A0AAV7ZPG8</accession>
<dbReference type="GO" id="GO:0034727">
    <property type="term" value="P:piecemeal microautophagy of the nucleus"/>
    <property type="evidence" value="ECO:0007669"/>
    <property type="project" value="TreeGrafter"/>
</dbReference>
<comment type="similarity">
    <text evidence="2 11">Belongs to the peptidase C54 family.</text>
</comment>
<dbReference type="GO" id="GO:0015031">
    <property type="term" value="P:protein transport"/>
    <property type="evidence" value="ECO:0007669"/>
    <property type="project" value="UniProtKB-KW"/>
</dbReference>
<keyword evidence="9 11" id="KW-0072">Autophagy</keyword>
<dbReference type="AlphaFoldDB" id="A0AAV7ZPG8"/>
<dbReference type="GO" id="GO:0005737">
    <property type="term" value="C:cytoplasm"/>
    <property type="evidence" value="ECO:0007669"/>
    <property type="project" value="UniProtKB-SubCell"/>
</dbReference>
<evidence type="ECO:0000256" key="12">
    <source>
        <dbReference type="SAM" id="MobiDB-lite"/>
    </source>
</evidence>
<comment type="function">
    <text evidence="11">Cysteine protease that plays a key role in autophagy by mediating both proteolytic activation and delipidation of ATG8 family proteins.</text>
</comment>
<evidence type="ECO:0000256" key="4">
    <source>
        <dbReference type="ARBA" id="ARBA00022490"/>
    </source>
</evidence>
<evidence type="ECO:0000259" key="13">
    <source>
        <dbReference type="Pfam" id="PF03416"/>
    </source>
</evidence>
<dbReference type="GO" id="GO:0035973">
    <property type="term" value="P:aggrephagy"/>
    <property type="evidence" value="ECO:0007669"/>
    <property type="project" value="TreeGrafter"/>
</dbReference>
<evidence type="ECO:0000256" key="10">
    <source>
        <dbReference type="ARBA" id="ARBA00029362"/>
    </source>
</evidence>
<proteinExistence type="inferred from homology"/>
<feature type="domain" description="Peptidase C54 catalytic" evidence="13">
    <location>
        <begin position="45"/>
        <end position="191"/>
    </location>
</feature>
<name>A0AAV7ZPG8_9EUKA</name>
<feature type="compositionally biased region" description="Basic residues" evidence="12">
    <location>
        <begin position="405"/>
        <end position="441"/>
    </location>
</feature>
<evidence type="ECO:0000256" key="7">
    <source>
        <dbReference type="ARBA" id="ARBA00022807"/>
    </source>
</evidence>
<dbReference type="EC" id="3.4.22.-" evidence="11"/>
<feature type="region of interest" description="Disordered" evidence="12">
    <location>
        <begin position="385"/>
        <end position="441"/>
    </location>
</feature>
<dbReference type="InterPro" id="IPR046792">
    <property type="entry name" value="Peptidase_C54_cat"/>
</dbReference>
<evidence type="ECO:0000256" key="3">
    <source>
        <dbReference type="ARBA" id="ARBA00022448"/>
    </source>
</evidence>
<feature type="compositionally biased region" description="Basic and acidic residues" evidence="12">
    <location>
        <begin position="385"/>
        <end position="399"/>
    </location>
</feature>
<dbReference type="Proteomes" id="UP001146793">
    <property type="component" value="Unassembled WGS sequence"/>
</dbReference>
<protein>
    <recommendedName>
        <fullName evidence="11">Cysteine protease</fullName>
        <ecNumber evidence="11">3.4.22.-</ecNumber>
    </recommendedName>
</protein>